<dbReference type="AlphaFoldDB" id="A0A0F9TF30"/>
<evidence type="ECO:0000256" key="1">
    <source>
        <dbReference type="SAM" id="Phobius"/>
    </source>
</evidence>
<gene>
    <name evidence="2" type="ORF">LCGC14_0336250</name>
</gene>
<name>A0A0F9TF30_9ZZZZ</name>
<protein>
    <submittedName>
        <fullName evidence="2">Uncharacterized protein</fullName>
    </submittedName>
</protein>
<evidence type="ECO:0000313" key="2">
    <source>
        <dbReference type="EMBL" id="KKN79770.1"/>
    </source>
</evidence>
<reference evidence="2" key="1">
    <citation type="journal article" date="2015" name="Nature">
        <title>Complex archaea that bridge the gap between prokaryotes and eukaryotes.</title>
        <authorList>
            <person name="Spang A."/>
            <person name="Saw J.H."/>
            <person name="Jorgensen S.L."/>
            <person name="Zaremba-Niedzwiedzka K."/>
            <person name="Martijn J."/>
            <person name="Lind A.E."/>
            <person name="van Eijk R."/>
            <person name="Schleper C."/>
            <person name="Guy L."/>
            <person name="Ettema T.J."/>
        </authorList>
    </citation>
    <scope>NUCLEOTIDE SEQUENCE</scope>
</reference>
<keyword evidence="1" id="KW-0812">Transmembrane</keyword>
<feature type="transmembrane region" description="Helical" evidence="1">
    <location>
        <begin position="32"/>
        <end position="51"/>
    </location>
</feature>
<sequence length="84" mass="9250">MDVCTVYVVGLITMAMLAASLFMILRFMGAKPLSYWTMGSVVVIGVLQIVLVPWFPLIAFCGLPLQVFILLVMTVCICVFGMEL</sequence>
<keyword evidence="1" id="KW-1133">Transmembrane helix</keyword>
<feature type="transmembrane region" description="Helical" evidence="1">
    <location>
        <begin position="57"/>
        <end position="82"/>
    </location>
</feature>
<keyword evidence="1" id="KW-0472">Membrane</keyword>
<accession>A0A0F9TF30</accession>
<feature type="transmembrane region" description="Helical" evidence="1">
    <location>
        <begin position="6"/>
        <end position="25"/>
    </location>
</feature>
<organism evidence="2">
    <name type="scientific">marine sediment metagenome</name>
    <dbReference type="NCBI Taxonomy" id="412755"/>
    <lineage>
        <taxon>unclassified sequences</taxon>
        <taxon>metagenomes</taxon>
        <taxon>ecological metagenomes</taxon>
    </lineage>
</organism>
<dbReference type="EMBL" id="LAZR01000242">
    <property type="protein sequence ID" value="KKN79770.1"/>
    <property type="molecule type" value="Genomic_DNA"/>
</dbReference>
<proteinExistence type="predicted"/>
<comment type="caution">
    <text evidence="2">The sequence shown here is derived from an EMBL/GenBank/DDBJ whole genome shotgun (WGS) entry which is preliminary data.</text>
</comment>